<gene>
    <name evidence="13" type="primary">thrS</name>
</gene>
<accession>D3GMI0</accession>
<reference evidence="16" key="1">
    <citation type="journal article" date="2010" name="PLoS ONE">
        <title>Evolution in quantum leaps: multiple combinatorial transfers of HPI and other genetic modules in Enterobacteriaceae.</title>
        <authorList>
            <person name="Paauw A."/>
            <person name="Leverstein-van Hall M.A."/>
            <person name="Verhoef J."/>
            <person name="Fluit A.C."/>
        </authorList>
    </citation>
    <scope>NUCLEOTIDE SEQUENCE</scope>
    <source>
        <strain evidence="16">05-545</strain>
    </source>
</reference>
<comment type="subcellular location">
    <subcellularLocation>
        <location evidence="13">Cytoplasm</location>
    </subcellularLocation>
</comment>
<dbReference type="CDD" id="cd00771">
    <property type="entry name" value="ThrRS_core"/>
    <property type="match status" value="1"/>
</dbReference>
<dbReference type="InterPro" id="IPR004154">
    <property type="entry name" value="Anticodon-bd"/>
</dbReference>
<dbReference type="SUPFAM" id="SSF55186">
    <property type="entry name" value="ThrRS/AlaRS common domain"/>
    <property type="match status" value="1"/>
</dbReference>
<dbReference type="HAMAP" id="MF_00184">
    <property type="entry name" value="Thr_tRNA_synth"/>
    <property type="match status" value="1"/>
</dbReference>
<evidence type="ECO:0000256" key="6">
    <source>
        <dbReference type="ARBA" id="ARBA00022741"/>
    </source>
</evidence>
<keyword evidence="3 13" id="KW-0820">tRNA-binding</keyword>
<keyword evidence="2 13" id="KW-0963">Cytoplasm</keyword>
<dbReference type="PROSITE" id="PS50862">
    <property type="entry name" value="AA_TRNA_LIGASE_II"/>
    <property type="match status" value="1"/>
</dbReference>
<dbReference type="Gene3D" id="3.30.54.20">
    <property type="match status" value="1"/>
</dbReference>
<dbReference type="SUPFAM" id="SSF55681">
    <property type="entry name" value="Class II aaRS and biotin synthetases"/>
    <property type="match status" value="1"/>
</dbReference>
<dbReference type="CDD" id="cd01667">
    <property type="entry name" value="TGS_ThrRS"/>
    <property type="match status" value="1"/>
</dbReference>
<organism evidence="16">
    <name type="scientific">Enterobacter hormaechei</name>
    <dbReference type="NCBI Taxonomy" id="158836"/>
    <lineage>
        <taxon>Bacteria</taxon>
        <taxon>Pseudomonadati</taxon>
        <taxon>Pseudomonadota</taxon>
        <taxon>Gammaproteobacteria</taxon>
        <taxon>Enterobacterales</taxon>
        <taxon>Enterobacteriaceae</taxon>
        <taxon>Enterobacter</taxon>
        <taxon>Enterobacter cloacae complex</taxon>
    </lineage>
</organism>
<dbReference type="GO" id="GO:0005524">
    <property type="term" value="F:ATP binding"/>
    <property type="evidence" value="ECO:0007669"/>
    <property type="project" value="UniProtKB-UniRule"/>
</dbReference>
<dbReference type="CDD" id="cd00860">
    <property type="entry name" value="ThrRS_anticodon"/>
    <property type="match status" value="1"/>
</dbReference>
<evidence type="ECO:0000256" key="13">
    <source>
        <dbReference type="HAMAP-Rule" id="MF_00184"/>
    </source>
</evidence>
<dbReference type="GO" id="GO:0046872">
    <property type="term" value="F:metal ion binding"/>
    <property type="evidence" value="ECO:0007669"/>
    <property type="project" value="UniProtKB-KW"/>
</dbReference>
<feature type="domain" description="TGS" evidence="15">
    <location>
        <begin position="21"/>
        <end position="83"/>
    </location>
</feature>
<evidence type="ECO:0000256" key="1">
    <source>
        <dbReference type="ARBA" id="ARBA00008226"/>
    </source>
</evidence>
<evidence type="ECO:0000256" key="10">
    <source>
        <dbReference type="ARBA" id="ARBA00022917"/>
    </source>
</evidence>
<comment type="similarity">
    <text evidence="1 13">Belongs to the class-II aminoacyl-tRNA synthetase family.</text>
</comment>
<dbReference type="InterPro" id="IPR004095">
    <property type="entry name" value="TGS"/>
</dbReference>
<evidence type="ECO:0000256" key="3">
    <source>
        <dbReference type="ARBA" id="ARBA00022555"/>
    </source>
</evidence>
<keyword evidence="5 13" id="KW-0479">Metal-binding</keyword>
<dbReference type="InterPro" id="IPR012676">
    <property type="entry name" value="TGS-like"/>
</dbReference>
<dbReference type="PRINTS" id="PR01047">
    <property type="entry name" value="TRNASYNTHTHR"/>
</dbReference>
<dbReference type="InterPro" id="IPR018163">
    <property type="entry name" value="Thr/Ala-tRNA-synth_IIc_edit"/>
</dbReference>
<evidence type="ECO:0000256" key="4">
    <source>
        <dbReference type="ARBA" id="ARBA00022598"/>
    </source>
</evidence>
<dbReference type="Gene3D" id="3.10.20.30">
    <property type="match status" value="1"/>
</dbReference>
<dbReference type="GO" id="GO:0004829">
    <property type="term" value="F:threonine-tRNA ligase activity"/>
    <property type="evidence" value="ECO:0007669"/>
    <property type="project" value="UniProtKB-UniRule"/>
</dbReference>
<dbReference type="InterPro" id="IPR012675">
    <property type="entry name" value="Beta-grasp_dom_sf"/>
</dbReference>
<comment type="subunit">
    <text evidence="13">Homodimer.</text>
</comment>
<dbReference type="InterPro" id="IPR002314">
    <property type="entry name" value="aa-tRNA-synt_IIb"/>
</dbReference>
<comment type="catalytic activity">
    <reaction evidence="12 13">
        <text>tRNA(Thr) + L-threonine + ATP = L-threonyl-tRNA(Thr) + AMP + diphosphate + H(+)</text>
        <dbReference type="Rhea" id="RHEA:24624"/>
        <dbReference type="Rhea" id="RHEA-COMP:9670"/>
        <dbReference type="Rhea" id="RHEA-COMP:9704"/>
        <dbReference type="ChEBI" id="CHEBI:15378"/>
        <dbReference type="ChEBI" id="CHEBI:30616"/>
        <dbReference type="ChEBI" id="CHEBI:33019"/>
        <dbReference type="ChEBI" id="CHEBI:57926"/>
        <dbReference type="ChEBI" id="CHEBI:78442"/>
        <dbReference type="ChEBI" id="CHEBI:78534"/>
        <dbReference type="ChEBI" id="CHEBI:456215"/>
        <dbReference type="EC" id="6.1.1.3"/>
    </reaction>
</comment>
<comment type="caution">
    <text evidence="13">Lacks conserved residue(s) required for the propagation of feature annotation.</text>
</comment>
<evidence type="ECO:0000256" key="5">
    <source>
        <dbReference type="ARBA" id="ARBA00022723"/>
    </source>
</evidence>
<dbReference type="InterPro" id="IPR033728">
    <property type="entry name" value="ThrRS_core"/>
</dbReference>
<keyword evidence="9 13" id="KW-0694">RNA-binding</keyword>
<protein>
    <recommendedName>
        <fullName evidence="13">Threonine--tRNA ligase</fullName>
        <ecNumber evidence="13">6.1.1.3</ecNumber>
    </recommendedName>
    <alternativeName>
        <fullName evidence="13">Threonyl-tRNA synthetase</fullName>
        <shortName evidence="13">ThrRS</shortName>
    </alternativeName>
</protein>
<dbReference type="Gene3D" id="3.30.980.10">
    <property type="entry name" value="Threonyl-trna Synthetase, Chain A, domain 2"/>
    <property type="match status" value="1"/>
</dbReference>
<evidence type="ECO:0000256" key="2">
    <source>
        <dbReference type="ARBA" id="ARBA00022490"/>
    </source>
</evidence>
<evidence type="ECO:0000259" key="14">
    <source>
        <dbReference type="PROSITE" id="PS50862"/>
    </source>
</evidence>
<dbReference type="GO" id="GO:0005829">
    <property type="term" value="C:cytosol"/>
    <property type="evidence" value="ECO:0007669"/>
    <property type="project" value="TreeGrafter"/>
</dbReference>
<feature type="binding site" evidence="13">
    <location>
        <position position="407"/>
    </location>
    <ligand>
        <name>Zn(2+)</name>
        <dbReference type="ChEBI" id="CHEBI:29105"/>
        <note>catalytic</note>
    </ligand>
</feature>
<dbReference type="GO" id="GO:0000049">
    <property type="term" value="F:tRNA binding"/>
    <property type="evidence" value="ECO:0007669"/>
    <property type="project" value="UniProtKB-KW"/>
</dbReference>
<comment type="cofactor">
    <cofactor evidence="13">
        <name>Zn(2+)</name>
        <dbReference type="ChEBI" id="CHEBI:29105"/>
    </cofactor>
    <text evidence="13">Binds 1 zinc ion per subunit.</text>
</comment>
<proteinExistence type="inferred from homology"/>
<name>D3GMI0_9ENTR</name>
<dbReference type="InterPro" id="IPR006195">
    <property type="entry name" value="aa-tRNA-synth_II"/>
</dbReference>
<dbReference type="InterPro" id="IPR036621">
    <property type="entry name" value="Anticodon-bd_dom_sf"/>
</dbReference>
<dbReference type="AlphaFoldDB" id="D3GMI0"/>
<dbReference type="InterPro" id="IPR047246">
    <property type="entry name" value="ThrRS_anticodon"/>
</dbReference>
<dbReference type="EMBL" id="FN297818">
    <property type="protein sequence ID" value="CAX65467.1"/>
    <property type="molecule type" value="Genomic_DNA"/>
</dbReference>
<feature type="binding site" evidence="13">
    <location>
        <position position="533"/>
    </location>
    <ligand>
        <name>Zn(2+)</name>
        <dbReference type="ChEBI" id="CHEBI:29105"/>
        <note>catalytic</note>
    </ligand>
</feature>
<dbReference type="FunFam" id="3.40.50.800:FF:000001">
    <property type="entry name" value="Threonine--tRNA ligase"/>
    <property type="match status" value="1"/>
</dbReference>
<evidence type="ECO:0000313" key="16">
    <source>
        <dbReference type="EMBL" id="CAX65467.1"/>
    </source>
</evidence>
<evidence type="ECO:0000256" key="8">
    <source>
        <dbReference type="ARBA" id="ARBA00022840"/>
    </source>
</evidence>
<dbReference type="FunFam" id="3.30.930.10:FF:000002">
    <property type="entry name" value="Threonine--tRNA ligase"/>
    <property type="match status" value="1"/>
</dbReference>
<keyword evidence="6 13" id="KW-0547">Nucleotide-binding</keyword>
<dbReference type="Pfam" id="PF00587">
    <property type="entry name" value="tRNA-synt_2b"/>
    <property type="match status" value="1"/>
</dbReference>
<dbReference type="PANTHER" id="PTHR11451">
    <property type="entry name" value="THREONINE-TRNA LIGASE"/>
    <property type="match status" value="1"/>
</dbReference>
<dbReference type="NCBIfam" id="TIGR00418">
    <property type="entry name" value="thrS"/>
    <property type="match status" value="1"/>
</dbReference>
<dbReference type="Gene3D" id="3.30.930.10">
    <property type="entry name" value="Bira Bifunctional Protein, Domain 2"/>
    <property type="match status" value="1"/>
</dbReference>
<evidence type="ECO:0000256" key="7">
    <source>
        <dbReference type="ARBA" id="ARBA00022833"/>
    </source>
</evidence>
<dbReference type="Pfam" id="PF03129">
    <property type="entry name" value="HGTP_anticodon"/>
    <property type="match status" value="1"/>
</dbReference>
<evidence type="ECO:0000256" key="12">
    <source>
        <dbReference type="ARBA" id="ARBA00049515"/>
    </source>
</evidence>
<evidence type="ECO:0000259" key="15">
    <source>
        <dbReference type="PROSITE" id="PS51880"/>
    </source>
</evidence>
<dbReference type="PANTHER" id="PTHR11451:SF44">
    <property type="entry name" value="THREONINE--TRNA LIGASE, CHLOROPLASTIC_MITOCHONDRIAL 2"/>
    <property type="match status" value="1"/>
</dbReference>
<evidence type="ECO:0000256" key="9">
    <source>
        <dbReference type="ARBA" id="ARBA00022884"/>
    </source>
</evidence>
<dbReference type="SUPFAM" id="SSF52954">
    <property type="entry name" value="Class II aaRS ABD-related"/>
    <property type="match status" value="1"/>
</dbReference>
<dbReference type="InterPro" id="IPR012947">
    <property type="entry name" value="tRNA_SAD"/>
</dbReference>
<feature type="domain" description="Aminoacyl-transfer RNA synthetases class-II family profile" evidence="14">
    <location>
        <begin position="283"/>
        <end position="556"/>
    </location>
</feature>
<dbReference type="GO" id="GO:0006435">
    <property type="term" value="P:threonyl-tRNA aminoacylation"/>
    <property type="evidence" value="ECO:0007669"/>
    <property type="project" value="UniProtKB-UniRule"/>
</dbReference>
<keyword evidence="10 13" id="KW-0648">Protein biosynthesis</keyword>
<feature type="binding site" evidence="13">
    <location>
        <position position="356"/>
    </location>
    <ligand>
        <name>Zn(2+)</name>
        <dbReference type="ChEBI" id="CHEBI:29105"/>
        <note>catalytic</note>
    </ligand>
</feature>
<keyword evidence="8 13" id="KW-0067">ATP-binding</keyword>
<dbReference type="Gene3D" id="3.40.50.800">
    <property type="entry name" value="Anticodon-binding domain"/>
    <property type="match status" value="1"/>
</dbReference>
<dbReference type="InterPro" id="IPR002320">
    <property type="entry name" value="Thr-tRNA-ligase_IIa"/>
</dbReference>
<keyword evidence="4 13" id="KW-0436">Ligase</keyword>
<dbReference type="Pfam" id="PF02824">
    <property type="entry name" value="TGS"/>
    <property type="match status" value="1"/>
</dbReference>
<dbReference type="SUPFAM" id="SSF81271">
    <property type="entry name" value="TGS-like"/>
    <property type="match status" value="1"/>
</dbReference>
<dbReference type="PROSITE" id="PS51880">
    <property type="entry name" value="TGS"/>
    <property type="match status" value="1"/>
</dbReference>
<dbReference type="SMART" id="SM00863">
    <property type="entry name" value="tRNA_SAD"/>
    <property type="match status" value="1"/>
</dbReference>
<keyword evidence="7 13" id="KW-0862">Zinc</keyword>
<sequence>MLLITELCWDMKMSEAPITESEPLTFTLPDGSLKHVRKGATLQNVAESIGSSVSKSAVYAEIDGKCVDLLEKAKNSGKLNIITVFDEEALGPIRRGCLLLLAASVKQLFPSARMVEGQLTKEGFYYDFAVDKPFTRDDLGMIEQHMTSLIAENPPIIKEQVTRAQAIDCFEQRGEKFKSTELMEILADKSVTLCHLRQFTDGFNGPLVPDLRFLKNMKLLNVSGAYWRGEANNVQLQRIYGTAWASKKQLDGWLEKTAEAEKRDHRKLGRELDLFHFQDNAPGAVFWHPRGWTIFQSLIAYMRSRHEVAGYVEVNTPDVMDRSLWEISGHWDNYRDHMFTTQTEDGRNFALKPMNCPGAVSLFKYGIKSYRDLPVRLSEFGKVHRYEPSGSLHGLLRVRHFTQDDAHIFCTLQQVEGECKSILQLVLDIYKQFGFEEVAIKLSTRPEKRMGSDADWDRLENALSASLEAQGLQWSVNPGEGAFYGPKLEFVLRDAIGRDWQCGTLQVDMNLPERFDIGYIAEDGSTKRPVMLHRALFGSLERFTGILLEHYVGKLPAWLSPVQAVVMTITDKQHHYAEQVLKALRKKGLRCEADLRNEKIGFKIREQTLARIPFLLIVGDAEENAARVTVRDRTGRCMGTLLLNEAADAIKICCQPPEVHLD</sequence>
<evidence type="ECO:0000256" key="11">
    <source>
        <dbReference type="ARBA" id="ARBA00023146"/>
    </source>
</evidence>
<dbReference type="EC" id="6.1.1.3" evidence="13"/>
<dbReference type="InterPro" id="IPR045864">
    <property type="entry name" value="aa-tRNA-synth_II/BPL/LPL"/>
</dbReference>
<keyword evidence="11 13" id="KW-0030">Aminoacyl-tRNA synthetase</keyword>